<organism evidence="8 9">
    <name type="scientific">Lactiplantibacillus brownii</name>
    <dbReference type="NCBI Taxonomy" id="3069269"/>
    <lineage>
        <taxon>Bacteria</taxon>
        <taxon>Bacillati</taxon>
        <taxon>Bacillota</taxon>
        <taxon>Bacilli</taxon>
        <taxon>Lactobacillales</taxon>
        <taxon>Lactobacillaceae</taxon>
        <taxon>Lactiplantibacillus</taxon>
    </lineage>
</organism>
<dbReference type="Pfam" id="PF00085">
    <property type="entry name" value="Thioredoxin"/>
    <property type="match status" value="1"/>
</dbReference>
<dbReference type="PANTHER" id="PTHR45663:SF11">
    <property type="entry name" value="GEO12009P1"/>
    <property type="match status" value="1"/>
</dbReference>
<dbReference type="EMBL" id="JAVCWF010000001">
    <property type="protein sequence ID" value="MDQ7938388.1"/>
    <property type="molecule type" value="Genomic_DNA"/>
</dbReference>
<sequence length="84" mass="9426">MDFWATWCPPCKMQGPVVEELDAEMGDKVKFTKLDVDANPETSTAFRIMSIPTLIVKKDGKVVEQLVGLHMKDQLAAVLNQYVD</sequence>
<evidence type="ECO:0000256" key="6">
    <source>
        <dbReference type="NCBIfam" id="TIGR01068"/>
    </source>
</evidence>
<evidence type="ECO:0000256" key="2">
    <source>
        <dbReference type="ARBA" id="ARBA00022448"/>
    </source>
</evidence>
<keyword evidence="3" id="KW-0249">Electron transport</keyword>
<dbReference type="InterPro" id="IPR036249">
    <property type="entry name" value="Thioredoxin-like_sf"/>
</dbReference>
<evidence type="ECO:0000256" key="4">
    <source>
        <dbReference type="ARBA" id="ARBA00023157"/>
    </source>
</evidence>
<dbReference type="RefSeq" id="WP_308704478.1">
    <property type="nucleotide sequence ID" value="NZ_AP027463.1"/>
</dbReference>
<dbReference type="PIRSF" id="PIRSF000077">
    <property type="entry name" value="Thioredoxin"/>
    <property type="match status" value="1"/>
</dbReference>
<dbReference type="PROSITE" id="PS51352">
    <property type="entry name" value="THIOREDOXIN_2"/>
    <property type="match status" value="1"/>
</dbReference>
<dbReference type="NCBIfam" id="TIGR01068">
    <property type="entry name" value="thioredoxin"/>
    <property type="match status" value="1"/>
</dbReference>
<proteinExistence type="inferred from homology"/>
<dbReference type="SUPFAM" id="SSF52833">
    <property type="entry name" value="Thioredoxin-like"/>
    <property type="match status" value="1"/>
</dbReference>
<reference evidence="8 9" key="1">
    <citation type="journal article" date="2023" name="Int. J. Syst. Evol. Microbiol.">
        <title>Lactiplantibacillus brownii sp. nov., a novel psychrotolerant species isolated from sauerkraut.</title>
        <authorList>
            <person name="Heng Y.C."/>
            <person name="Silvaraju S."/>
            <person name="Lee J.K.Y."/>
            <person name="Kittelmann S."/>
        </authorList>
    </citation>
    <scope>NUCLEOTIDE SEQUENCE [LARGE SCALE GENOMIC DNA]</scope>
    <source>
        <strain evidence="8 9">WILCCON 0030</strain>
    </source>
</reference>
<keyword evidence="4" id="KW-1015">Disulfide bond</keyword>
<evidence type="ECO:0000256" key="1">
    <source>
        <dbReference type="ARBA" id="ARBA00008987"/>
    </source>
</evidence>
<dbReference type="PANTHER" id="PTHR45663">
    <property type="entry name" value="GEO12009P1"/>
    <property type="match status" value="1"/>
</dbReference>
<evidence type="ECO:0000313" key="8">
    <source>
        <dbReference type="EMBL" id="MDQ7938388.1"/>
    </source>
</evidence>
<feature type="domain" description="Thioredoxin" evidence="7">
    <location>
        <begin position="1"/>
        <end position="84"/>
    </location>
</feature>
<dbReference type="InterPro" id="IPR005746">
    <property type="entry name" value="Thioredoxin"/>
</dbReference>
<evidence type="ECO:0000256" key="5">
    <source>
        <dbReference type="ARBA" id="ARBA00023284"/>
    </source>
</evidence>
<name>A0ABU1ADD3_9LACO</name>
<dbReference type="Proteomes" id="UP001227831">
    <property type="component" value="Unassembled WGS sequence"/>
</dbReference>
<evidence type="ECO:0000256" key="3">
    <source>
        <dbReference type="ARBA" id="ARBA00022982"/>
    </source>
</evidence>
<accession>A0ABU1ADD3</accession>
<dbReference type="CDD" id="cd02947">
    <property type="entry name" value="TRX_family"/>
    <property type="match status" value="1"/>
</dbReference>
<dbReference type="Gene3D" id="3.40.30.10">
    <property type="entry name" value="Glutaredoxin"/>
    <property type="match status" value="1"/>
</dbReference>
<protein>
    <recommendedName>
        <fullName evidence="6">Thioredoxin</fullName>
    </recommendedName>
</protein>
<comment type="caution">
    <text evidence="8">The sequence shown here is derived from an EMBL/GenBank/DDBJ whole genome shotgun (WGS) entry which is preliminary data.</text>
</comment>
<keyword evidence="5" id="KW-0676">Redox-active center</keyword>
<evidence type="ECO:0000259" key="7">
    <source>
        <dbReference type="PROSITE" id="PS51352"/>
    </source>
</evidence>
<dbReference type="InterPro" id="IPR013766">
    <property type="entry name" value="Thioredoxin_domain"/>
</dbReference>
<keyword evidence="2" id="KW-0813">Transport</keyword>
<comment type="similarity">
    <text evidence="1">Belongs to the thioredoxin family.</text>
</comment>
<gene>
    <name evidence="8" type="primary">trxA</name>
    <name evidence="8" type="ORF">RA086_12285</name>
</gene>
<evidence type="ECO:0000313" key="9">
    <source>
        <dbReference type="Proteomes" id="UP001227831"/>
    </source>
</evidence>
<keyword evidence="9" id="KW-1185">Reference proteome</keyword>